<protein>
    <submittedName>
        <fullName evidence="2">Uncharacterized protein</fullName>
    </submittedName>
</protein>
<reference evidence="2 3" key="1">
    <citation type="journal article" date="2020" name="IScience">
        <title>Genome Sequencing of the Endangered Kingdonia uniflora (Circaeasteraceae, Ranunculales) Reveals Potential Mechanisms of Evolutionary Specialization.</title>
        <authorList>
            <person name="Sun Y."/>
            <person name="Deng T."/>
            <person name="Zhang A."/>
            <person name="Moore M.J."/>
            <person name="Landis J.B."/>
            <person name="Lin N."/>
            <person name="Zhang H."/>
            <person name="Zhang X."/>
            <person name="Huang J."/>
            <person name="Zhang X."/>
            <person name="Sun H."/>
            <person name="Wang H."/>
        </authorList>
    </citation>
    <scope>NUCLEOTIDE SEQUENCE [LARGE SCALE GENOMIC DNA]</scope>
    <source>
        <strain evidence="2">TB1705</strain>
        <tissue evidence="2">Leaf</tissue>
    </source>
</reference>
<gene>
    <name evidence="2" type="ORF">GIB67_009937</name>
</gene>
<organism evidence="2 3">
    <name type="scientific">Kingdonia uniflora</name>
    <dbReference type="NCBI Taxonomy" id="39325"/>
    <lineage>
        <taxon>Eukaryota</taxon>
        <taxon>Viridiplantae</taxon>
        <taxon>Streptophyta</taxon>
        <taxon>Embryophyta</taxon>
        <taxon>Tracheophyta</taxon>
        <taxon>Spermatophyta</taxon>
        <taxon>Magnoliopsida</taxon>
        <taxon>Ranunculales</taxon>
        <taxon>Circaeasteraceae</taxon>
        <taxon>Kingdonia</taxon>
    </lineage>
</organism>
<evidence type="ECO:0000256" key="1">
    <source>
        <dbReference type="SAM" id="MobiDB-lite"/>
    </source>
</evidence>
<dbReference type="OrthoDB" id="7690434at2759"/>
<sequence>MQNASMLPAGPPKFRYPRIRESSTVTSIVQGPLSSHPLSSSHNGSQGATSLKTSSPSSTSQEMITSGDNSQEFKPILNVMSHSTCPLGSATANVSILNNLSQARQVMSSYLSN</sequence>
<comment type="caution">
    <text evidence="2">The sequence shown here is derived from an EMBL/GenBank/DDBJ whole genome shotgun (WGS) entry which is preliminary data.</text>
</comment>
<dbReference type="AlphaFoldDB" id="A0A7J7L494"/>
<accession>A0A7J7L494</accession>
<dbReference type="Proteomes" id="UP000541444">
    <property type="component" value="Unassembled WGS sequence"/>
</dbReference>
<dbReference type="EMBL" id="JACGCM010002657">
    <property type="protein sequence ID" value="KAF6137461.1"/>
    <property type="molecule type" value="Genomic_DNA"/>
</dbReference>
<evidence type="ECO:0000313" key="2">
    <source>
        <dbReference type="EMBL" id="KAF6137461.1"/>
    </source>
</evidence>
<keyword evidence="3" id="KW-1185">Reference proteome</keyword>
<name>A0A7J7L494_9MAGN</name>
<feature type="region of interest" description="Disordered" evidence="1">
    <location>
        <begin position="1"/>
        <end position="71"/>
    </location>
</feature>
<proteinExistence type="predicted"/>
<feature type="compositionally biased region" description="Low complexity" evidence="1">
    <location>
        <begin position="30"/>
        <end position="66"/>
    </location>
</feature>
<evidence type="ECO:0000313" key="3">
    <source>
        <dbReference type="Proteomes" id="UP000541444"/>
    </source>
</evidence>